<comment type="catalytic activity">
    <reaction evidence="8">
        <text>2-deoxy-D-ribose 5-phosphate = D-glyceraldehyde 3-phosphate + acetaldehyde</text>
        <dbReference type="Rhea" id="RHEA:12821"/>
        <dbReference type="ChEBI" id="CHEBI:15343"/>
        <dbReference type="ChEBI" id="CHEBI:59776"/>
        <dbReference type="ChEBI" id="CHEBI:62877"/>
        <dbReference type="EC" id="4.1.2.4"/>
    </reaction>
</comment>
<dbReference type="InterPro" id="IPR011343">
    <property type="entry name" value="DeoC"/>
</dbReference>
<dbReference type="SUPFAM" id="SSF51569">
    <property type="entry name" value="Aldolase"/>
    <property type="match status" value="1"/>
</dbReference>
<dbReference type="InterPro" id="IPR013785">
    <property type="entry name" value="Aldolase_TIM"/>
</dbReference>
<evidence type="ECO:0000256" key="4">
    <source>
        <dbReference type="ARBA" id="ARBA00023239"/>
    </source>
</evidence>
<dbReference type="PANTHER" id="PTHR10889">
    <property type="entry name" value="DEOXYRIBOSE-PHOSPHATE ALDOLASE"/>
    <property type="match status" value="1"/>
</dbReference>
<keyword evidence="10" id="KW-1185">Reference proteome</keyword>
<protein>
    <recommendedName>
        <fullName evidence="3">deoxyribose-phosphate aldolase</fullName>
        <ecNumber evidence="3">4.1.2.4</ecNumber>
    </recommendedName>
    <alternativeName>
        <fullName evidence="7">2-deoxy-D-ribose 5-phosphate aldolase</fullName>
    </alternativeName>
    <alternativeName>
        <fullName evidence="6">Phosphodeoxyriboaldolase</fullName>
    </alternativeName>
</protein>
<dbReference type="PANTHER" id="PTHR10889:SF3">
    <property type="entry name" value="DEOXYRIBOSE-PHOSPHATE ALDOLASE"/>
    <property type="match status" value="1"/>
</dbReference>
<dbReference type="InterPro" id="IPR002915">
    <property type="entry name" value="DeoC/FbaB/LacD_aldolase"/>
</dbReference>
<sequence length="295" mass="31737">MSRSDLLQTARSQQSSPLYARLGLATLDLTSLNDNDTNEVITNLCQRALASPEPVAALCIYAPFAGLVRNILQENQYKAGVATVVNFPHGNNSVEEVIAETKACLDQVDEVDLVWPFEKYIQGDKEAACNMISEVKKTIVEYNQTISSNRKPILLKVILESSAIPADMLYDACTDAIQAGADFLKTSTGKHPTGGATLEAAYELLRASKDAKDKHGKDISVKISGGVKTVAQAGAYIWMAEKIMTGTDEGLTEGKESQRWVNAKNFRIGASGVFSELVNVLAPGKEAASQGDGSY</sequence>
<dbReference type="PIRSF" id="PIRSF001357">
    <property type="entry name" value="DeoC"/>
    <property type="match status" value="1"/>
</dbReference>
<dbReference type="Proteomes" id="UP001479436">
    <property type="component" value="Unassembled WGS sequence"/>
</dbReference>
<dbReference type="SMART" id="SM01133">
    <property type="entry name" value="DeoC"/>
    <property type="match status" value="1"/>
</dbReference>
<organism evidence="9 10">
    <name type="scientific">Basidiobolus ranarum</name>
    <dbReference type="NCBI Taxonomy" id="34480"/>
    <lineage>
        <taxon>Eukaryota</taxon>
        <taxon>Fungi</taxon>
        <taxon>Fungi incertae sedis</taxon>
        <taxon>Zoopagomycota</taxon>
        <taxon>Entomophthoromycotina</taxon>
        <taxon>Basidiobolomycetes</taxon>
        <taxon>Basidiobolales</taxon>
        <taxon>Basidiobolaceae</taxon>
        <taxon>Basidiobolus</taxon>
    </lineage>
</organism>
<comment type="similarity">
    <text evidence="2">Belongs to the DeoC/FbaB aldolase family. DeoC type 2 subfamily.</text>
</comment>
<evidence type="ECO:0000256" key="2">
    <source>
        <dbReference type="ARBA" id="ARBA00009473"/>
    </source>
</evidence>
<dbReference type="Gene3D" id="3.20.20.70">
    <property type="entry name" value="Aldolase class I"/>
    <property type="match status" value="1"/>
</dbReference>
<reference evidence="9 10" key="1">
    <citation type="submission" date="2023-04" db="EMBL/GenBank/DDBJ databases">
        <title>Genome of Basidiobolus ranarum AG-B5.</title>
        <authorList>
            <person name="Stajich J.E."/>
            <person name="Carter-House D."/>
            <person name="Gryganskyi A."/>
        </authorList>
    </citation>
    <scope>NUCLEOTIDE SEQUENCE [LARGE SCALE GENOMIC DNA]</scope>
    <source>
        <strain evidence="9 10">AG-B5</strain>
    </source>
</reference>
<proteinExistence type="inferred from homology"/>
<evidence type="ECO:0000256" key="1">
    <source>
        <dbReference type="ARBA" id="ARBA00004816"/>
    </source>
</evidence>
<comment type="caution">
    <text evidence="9">The sequence shown here is derived from an EMBL/GenBank/DDBJ whole genome shotgun (WGS) entry which is preliminary data.</text>
</comment>
<evidence type="ECO:0000313" key="9">
    <source>
        <dbReference type="EMBL" id="KAK9727633.1"/>
    </source>
</evidence>
<evidence type="ECO:0000313" key="10">
    <source>
        <dbReference type="Proteomes" id="UP001479436"/>
    </source>
</evidence>
<dbReference type="Pfam" id="PF01791">
    <property type="entry name" value="DeoC"/>
    <property type="match status" value="1"/>
</dbReference>
<evidence type="ECO:0000256" key="7">
    <source>
        <dbReference type="ARBA" id="ARBA00032755"/>
    </source>
</evidence>
<evidence type="ECO:0000256" key="8">
    <source>
        <dbReference type="ARBA" id="ARBA00048791"/>
    </source>
</evidence>
<evidence type="ECO:0000256" key="5">
    <source>
        <dbReference type="ARBA" id="ARBA00023270"/>
    </source>
</evidence>
<accession>A0ABR2W9I0</accession>
<evidence type="ECO:0000256" key="6">
    <source>
        <dbReference type="ARBA" id="ARBA00031814"/>
    </source>
</evidence>
<dbReference type="EC" id="4.1.2.4" evidence="3"/>
<comment type="pathway">
    <text evidence="1">Carbohydrate degradation; 2-deoxy-D-ribose 1-phosphate degradation; D-glyceraldehyde 3-phosphate and acetaldehyde from 2-deoxy-alpha-D-ribose 1-phosphate: step 2/2.</text>
</comment>
<keyword evidence="5" id="KW-0704">Schiff base</keyword>
<dbReference type="EMBL" id="JASJQH010006916">
    <property type="protein sequence ID" value="KAK9727633.1"/>
    <property type="molecule type" value="Genomic_DNA"/>
</dbReference>
<gene>
    <name evidence="9" type="ORF">K7432_001716</name>
</gene>
<dbReference type="NCBIfam" id="TIGR00126">
    <property type="entry name" value="deoC"/>
    <property type="match status" value="1"/>
</dbReference>
<evidence type="ECO:0000256" key="3">
    <source>
        <dbReference type="ARBA" id="ARBA00012515"/>
    </source>
</evidence>
<name>A0ABR2W9I0_9FUNG</name>
<keyword evidence="4" id="KW-0456">Lyase</keyword>